<dbReference type="Gene3D" id="2.40.420.20">
    <property type="match status" value="1"/>
</dbReference>
<dbReference type="Pfam" id="PF25967">
    <property type="entry name" value="RND-MFP_C"/>
    <property type="match status" value="1"/>
</dbReference>
<dbReference type="Proteomes" id="UP000634011">
    <property type="component" value="Unassembled WGS sequence"/>
</dbReference>
<comment type="subcellular location">
    <subcellularLocation>
        <location evidence="1">Cell envelope</location>
    </subcellularLocation>
</comment>
<dbReference type="InterPro" id="IPR006143">
    <property type="entry name" value="RND_pump_MFP"/>
</dbReference>
<dbReference type="Pfam" id="PF25954">
    <property type="entry name" value="Beta-barrel_RND_2"/>
    <property type="match status" value="1"/>
</dbReference>
<dbReference type="PANTHER" id="PTHR30469">
    <property type="entry name" value="MULTIDRUG RESISTANCE PROTEIN MDTA"/>
    <property type="match status" value="1"/>
</dbReference>
<dbReference type="InterPro" id="IPR058625">
    <property type="entry name" value="MdtA-like_BSH"/>
</dbReference>
<evidence type="ECO:0000259" key="6">
    <source>
        <dbReference type="Pfam" id="PF25967"/>
    </source>
</evidence>
<dbReference type="InterPro" id="IPR058627">
    <property type="entry name" value="MdtA-like_C"/>
</dbReference>
<evidence type="ECO:0000313" key="7">
    <source>
        <dbReference type="EMBL" id="MBC3860628.1"/>
    </source>
</evidence>
<evidence type="ECO:0000256" key="1">
    <source>
        <dbReference type="ARBA" id="ARBA00004196"/>
    </source>
</evidence>
<feature type="domain" description="Multidrug resistance protein MdtA-like barrel-sandwich hybrid" evidence="4">
    <location>
        <begin position="100"/>
        <end position="231"/>
    </location>
</feature>
<keyword evidence="3" id="KW-0813">Transport</keyword>
<dbReference type="GO" id="GO:0015562">
    <property type="term" value="F:efflux transmembrane transporter activity"/>
    <property type="evidence" value="ECO:0007669"/>
    <property type="project" value="TreeGrafter"/>
</dbReference>
<dbReference type="Gene3D" id="2.40.30.170">
    <property type="match status" value="1"/>
</dbReference>
<dbReference type="EMBL" id="JACOFV010000001">
    <property type="protein sequence ID" value="MBC3860628.1"/>
    <property type="molecule type" value="Genomic_DNA"/>
</dbReference>
<name>A0A923HDZ3_9BURK</name>
<sequence>MLLESTSTSTACIVKEIPVSRLQFPSRVSEIFFAQKSFASQWSRAGLVLTMIATLAACSKPTEKTEDIRPVRAIVVKSATAEAAMELSGEVRPKVESHLGFRVGGKIISRKVDLGTVVKRGQLLMQLDPQDLALAQVQAKAGLVAAESNRDLALAELKRYQELRTKNFVAATVLDGKEVAFKSAQSSYEQALAAYKNQSNQTGYASLESDVDGVVTSVDAEVGQVVAAGTPVVRVAQAGDMDVIVGVPENKINAIRQMTDINVSLWAQPNKLMSAKLRELSPIADPVTRTYIAKVILPADATDVRLGMTATVRFIARNPNQVIKIPMTALLQNKGNSSVWIVERGAVKLVPVQIAGTSGEDVLIAAGVSGGQTVVTAGVNFLKPGQRVTILGADLASANDVSASAAGASK</sequence>
<dbReference type="PANTHER" id="PTHR30469:SF15">
    <property type="entry name" value="HLYD FAMILY OF SECRETION PROTEINS"/>
    <property type="match status" value="1"/>
</dbReference>
<dbReference type="Gene3D" id="1.10.287.470">
    <property type="entry name" value="Helix hairpin bin"/>
    <property type="match status" value="1"/>
</dbReference>
<comment type="similarity">
    <text evidence="2">Belongs to the membrane fusion protein (MFP) (TC 8.A.1) family.</text>
</comment>
<feature type="domain" description="CusB-like beta-barrel" evidence="5">
    <location>
        <begin position="244"/>
        <end position="316"/>
    </location>
</feature>
<accession>A0A923HDZ3</accession>
<organism evidence="7 8">
    <name type="scientific">Undibacterium jejuense</name>
    <dbReference type="NCBI Taxonomy" id="1344949"/>
    <lineage>
        <taxon>Bacteria</taxon>
        <taxon>Pseudomonadati</taxon>
        <taxon>Pseudomonadota</taxon>
        <taxon>Betaproteobacteria</taxon>
        <taxon>Burkholderiales</taxon>
        <taxon>Oxalobacteraceae</taxon>
        <taxon>Undibacterium</taxon>
    </lineage>
</organism>
<evidence type="ECO:0000259" key="5">
    <source>
        <dbReference type="Pfam" id="PF25954"/>
    </source>
</evidence>
<evidence type="ECO:0000259" key="4">
    <source>
        <dbReference type="Pfam" id="PF25917"/>
    </source>
</evidence>
<dbReference type="GO" id="GO:1990281">
    <property type="term" value="C:efflux pump complex"/>
    <property type="evidence" value="ECO:0007669"/>
    <property type="project" value="TreeGrafter"/>
</dbReference>
<feature type="domain" description="Multidrug resistance protein MdtA-like C-terminal permuted SH3" evidence="6">
    <location>
        <begin position="321"/>
        <end position="379"/>
    </location>
</feature>
<dbReference type="SUPFAM" id="SSF111369">
    <property type="entry name" value="HlyD-like secretion proteins"/>
    <property type="match status" value="1"/>
</dbReference>
<comment type="caution">
    <text evidence="7">The sequence shown here is derived from an EMBL/GenBank/DDBJ whole genome shotgun (WGS) entry which is preliminary data.</text>
</comment>
<keyword evidence="8" id="KW-1185">Reference proteome</keyword>
<gene>
    <name evidence="7" type="ORF">H8K32_00820</name>
</gene>
<reference evidence="7" key="1">
    <citation type="submission" date="2020-08" db="EMBL/GenBank/DDBJ databases">
        <title>Novel species isolated from subtropical streams in China.</title>
        <authorList>
            <person name="Lu H."/>
        </authorList>
    </citation>
    <scope>NUCLEOTIDE SEQUENCE</scope>
    <source>
        <strain evidence="7">KACC 12607</strain>
    </source>
</reference>
<dbReference type="InterPro" id="IPR058792">
    <property type="entry name" value="Beta-barrel_RND_2"/>
</dbReference>
<dbReference type="Pfam" id="PF25917">
    <property type="entry name" value="BSH_RND"/>
    <property type="match status" value="1"/>
</dbReference>
<dbReference type="AlphaFoldDB" id="A0A923HDZ3"/>
<evidence type="ECO:0000256" key="2">
    <source>
        <dbReference type="ARBA" id="ARBA00009477"/>
    </source>
</evidence>
<dbReference type="Gene3D" id="2.40.50.100">
    <property type="match status" value="1"/>
</dbReference>
<dbReference type="NCBIfam" id="TIGR01730">
    <property type="entry name" value="RND_mfp"/>
    <property type="match status" value="1"/>
</dbReference>
<proteinExistence type="inferred from homology"/>
<protein>
    <submittedName>
        <fullName evidence="7">Efflux RND transporter periplasmic adaptor subunit</fullName>
    </submittedName>
</protein>
<evidence type="ECO:0000256" key="3">
    <source>
        <dbReference type="ARBA" id="ARBA00022448"/>
    </source>
</evidence>
<evidence type="ECO:0000313" key="8">
    <source>
        <dbReference type="Proteomes" id="UP000634011"/>
    </source>
</evidence>